<accession>A0A839UU80</accession>
<dbReference type="EMBL" id="JACHXZ010000004">
    <property type="protein sequence ID" value="MBB3169526.1"/>
    <property type="molecule type" value="Genomic_DNA"/>
</dbReference>
<comment type="caution">
    <text evidence="2">The sequence shown here is derived from an EMBL/GenBank/DDBJ whole genome shotgun (WGS) entry which is preliminary data.</text>
</comment>
<dbReference type="CDD" id="cd04332">
    <property type="entry name" value="YbaK_like"/>
    <property type="match status" value="1"/>
</dbReference>
<sequence>MEIAQSVAHYLESRQIPHDVVDHPQTQSSLQTARSARIAPSQLAKAVVVKEDDQFIMCILPATHLLVLEWLDRERSGSHRLALESELDTLFPDCATGAIPALGQVYGMKVIWDNSLNNHKEIYFEAGNHRQLVHLDTEEFMSLMCQVEHATIACPHESAEFRRIAH</sequence>
<dbReference type="SUPFAM" id="SSF55826">
    <property type="entry name" value="YbaK/ProRS associated domain"/>
    <property type="match status" value="1"/>
</dbReference>
<protein>
    <submittedName>
        <fullName evidence="2">Ala-tRNA(Pro) deacylase</fullName>
        <ecNumber evidence="2">3.1.1.-</ecNumber>
    </submittedName>
</protein>
<dbReference type="RefSeq" id="WP_183911031.1">
    <property type="nucleotide sequence ID" value="NZ_JACHXZ010000004.1"/>
</dbReference>
<dbReference type="Gene3D" id="3.90.960.10">
    <property type="entry name" value="YbaK/aminoacyl-tRNA synthetase-associated domain"/>
    <property type="match status" value="1"/>
</dbReference>
<dbReference type="InterPro" id="IPR007214">
    <property type="entry name" value="YbaK/aa-tRNA-synth-assoc-dom"/>
</dbReference>
<keyword evidence="3" id="KW-1185">Reference proteome</keyword>
<dbReference type="InterPro" id="IPR036754">
    <property type="entry name" value="YbaK/aa-tRNA-synt-asso_dom_sf"/>
</dbReference>
<feature type="domain" description="YbaK/aminoacyl-tRNA synthetase-associated" evidence="1">
    <location>
        <begin position="23"/>
        <end position="141"/>
    </location>
</feature>
<evidence type="ECO:0000313" key="3">
    <source>
        <dbReference type="Proteomes" id="UP000559987"/>
    </source>
</evidence>
<dbReference type="Pfam" id="PF04073">
    <property type="entry name" value="tRNA_edit"/>
    <property type="match status" value="1"/>
</dbReference>
<gene>
    <name evidence="2" type="ORF">FHS30_002739</name>
</gene>
<proteinExistence type="predicted"/>
<keyword evidence="2" id="KW-0378">Hydrolase</keyword>
<dbReference type="EC" id="3.1.1.-" evidence="2"/>
<evidence type="ECO:0000259" key="1">
    <source>
        <dbReference type="Pfam" id="PF04073"/>
    </source>
</evidence>
<organism evidence="2 3">
    <name type="scientific">Simiduia aestuariiviva</name>
    <dbReference type="NCBI Taxonomy" id="1510459"/>
    <lineage>
        <taxon>Bacteria</taxon>
        <taxon>Pseudomonadati</taxon>
        <taxon>Pseudomonadota</taxon>
        <taxon>Gammaproteobacteria</taxon>
        <taxon>Cellvibrionales</taxon>
        <taxon>Cellvibrionaceae</taxon>
        <taxon>Simiduia</taxon>
    </lineage>
</organism>
<reference evidence="2 3" key="1">
    <citation type="submission" date="2020-08" db="EMBL/GenBank/DDBJ databases">
        <title>Genomic Encyclopedia of Type Strains, Phase III (KMG-III): the genomes of soil and plant-associated and newly described type strains.</title>
        <authorList>
            <person name="Whitman W."/>
        </authorList>
    </citation>
    <scope>NUCLEOTIDE SEQUENCE [LARGE SCALE GENOMIC DNA]</scope>
    <source>
        <strain evidence="2 3">CECT 8571</strain>
    </source>
</reference>
<dbReference type="Proteomes" id="UP000559987">
    <property type="component" value="Unassembled WGS sequence"/>
</dbReference>
<evidence type="ECO:0000313" key="2">
    <source>
        <dbReference type="EMBL" id="MBB3169526.1"/>
    </source>
</evidence>
<name>A0A839UU80_9GAMM</name>
<dbReference type="GO" id="GO:0002161">
    <property type="term" value="F:aminoacyl-tRNA deacylase activity"/>
    <property type="evidence" value="ECO:0007669"/>
    <property type="project" value="InterPro"/>
</dbReference>
<dbReference type="AlphaFoldDB" id="A0A839UU80"/>